<sequence length="34" mass="4045">KLIGTTALTKYYCQYRKDICLLRMINFTQTSTKQ</sequence>
<gene>
    <name evidence="1" type="ORF">KXQ929_LOCUS48700</name>
</gene>
<dbReference type="EMBL" id="CAJOBB010019503">
    <property type="protein sequence ID" value="CAF4358935.1"/>
    <property type="molecule type" value="Genomic_DNA"/>
</dbReference>
<proteinExistence type="predicted"/>
<feature type="non-terminal residue" evidence="1">
    <location>
        <position position="1"/>
    </location>
</feature>
<comment type="caution">
    <text evidence="1">The sequence shown here is derived from an EMBL/GenBank/DDBJ whole genome shotgun (WGS) entry which is preliminary data.</text>
</comment>
<reference evidence="1" key="1">
    <citation type="submission" date="2021-02" db="EMBL/GenBank/DDBJ databases">
        <authorList>
            <person name="Nowell W R."/>
        </authorList>
    </citation>
    <scope>NUCLEOTIDE SEQUENCE</scope>
</reference>
<dbReference type="AlphaFoldDB" id="A0A820LLE5"/>
<protein>
    <submittedName>
        <fullName evidence="1">Uncharacterized protein</fullName>
    </submittedName>
</protein>
<name>A0A820LLE5_9BILA</name>
<dbReference type="Proteomes" id="UP000663868">
    <property type="component" value="Unassembled WGS sequence"/>
</dbReference>
<organism evidence="1 2">
    <name type="scientific">Adineta steineri</name>
    <dbReference type="NCBI Taxonomy" id="433720"/>
    <lineage>
        <taxon>Eukaryota</taxon>
        <taxon>Metazoa</taxon>
        <taxon>Spiralia</taxon>
        <taxon>Gnathifera</taxon>
        <taxon>Rotifera</taxon>
        <taxon>Eurotatoria</taxon>
        <taxon>Bdelloidea</taxon>
        <taxon>Adinetida</taxon>
        <taxon>Adinetidae</taxon>
        <taxon>Adineta</taxon>
    </lineage>
</organism>
<evidence type="ECO:0000313" key="1">
    <source>
        <dbReference type="EMBL" id="CAF4358935.1"/>
    </source>
</evidence>
<evidence type="ECO:0000313" key="2">
    <source>
        <dbReference type="Proteomes" id="UP000663868"/>
    </source>
</evidence>
<feature type="non-terminal residue" evidence="1">
    <location>
        <position position="34"/>
    </location>
</feature>
<accession>A0A820LLE5</accession>